<keyword evidence="1" id="KW-0934">Plastid</keyword>
<geneLocation type="chloroplast" evidence="1"/>
<accession>A0A1Z1MBX6</accession>
<reference evidence="1" key="1">
    <citation type="journal article" date="2017" name="J. Phycol.">
        <title>Analysis of chloroplast genomes and a supermatrix inform reclassification of the Rhodomelaceae (Rhodophyta).</title>
        <authorList>
            <person name="Diaz-Tapia P."/>
            <person name="Maggs C.A."/>
            <person name="West J.A."/>
            <person name="Verbruggen H."/>
        </authorList>
    </citation>
    <scope>NUCLEOTIDE SEQUENCE</scope>
    <source>
        <strain evidence="1">PD547</strain>
    </source>
</reference>
<dbReference type="GeneID" id="33356653"/>
<organism evidence="1">
    <name type="scientific">Polysiphonia elongata</name>
    <dbReference type="NCBI Taxonomy" id="159753"/>
    <lineage>
        <taxon>Eukaryota</taxon>
        <taxon>Rhodophyta</taxon>
        <taxon>Florideophyceae</taxon>
        <taxon>Rhodymeniophycidae</taxon>
        <taxon>Ceramiales</taxon>
        <taxon>Rhodomelaceae</taxon>
        <taxon>Polysiphonioideae</taxon>
        <taxon>Polysiphonia</taxon>
    </lineage>
</organism>
<dbReference type="AlphaFoldDB" id="A0A1Z1MBX6"/>
<dbReference type="RefSeq" id="YP_009394739.1">
    <property type="nucleotide sequence ID" value="NC_035274.1"/>
</dbReference>
<sequence length="39" mass="4719">MIDQTFKLIFITKVRITSYINYINDLLYHLVFQAKILNN</sequence>
<gene>
    <name evidence="1" type="primary">orf39</name>
</gene>
<protein>
    <submittedName>
        <fullName evidence="1">Uncharacterized protein</fullName>
    </submittedName>
</protein>
<name>A0A1Z1MBX6_9FLOR</name>
<evidence type="ECO:0000313" key="1">
    <source>
        <dbReference type="EMBL" id="ARW63301.1"/>
    </source>
</evidence>
<keyword evidence="1" id="KW-0150">Chloroplast</keyword>
<dbReference type="EMBL" id="MF101427">
    <property type="protein sequence ID" value="ARW63301.1"/>
    <property type="molecule type" value="Genomic_DNA"/>
</dbReference>
<proteinExistence type="predicted"/>